<protein>
    <submittedName>
        <fullName evidence="2">Uncharacterized protein</fullName>
    </submittedName>
</protein>
<gene>
    <name evidence="2" type="ORF">MNBD_GAMMA09-3558</name>
</gene>
<dbReference type="EMBL" id="UOFI01000108">
    <property type="protein sequence ID" value="VAW67730.1"/>
    <property type="molecule type" value="Genomic_DNA"/>
</dbReference>
<reference evidence="2" key="1">
    <citation type="submission" date="2018-06" db="EMBL/GenBank/DDBJ databases">
        <authorList>
            <person name="Zhirakovskaya E."/>
        </authorList>
    </citation>
    <scope>NUCLEOTIDE SEQUENCE</scope>
</reference>
<feature type="region of interest" description="Disordered" evidence="1">
    <location>
        <begin position="1"/>
        <end position="46"/>
    </location>
</feature>
<sequence length="46" mass="5187">MPVPSTQTKHIDKNMQDLEIDQPDKPSLAAFSRVGTTAERQQIHLL</sequence>
<organism evidence="2">
    <name type="scientific">hydrothermal vent metagenome</name>
    <dbReference type="NCBI Taxonomy" id="652676"/>
    <lineage>
        <taxon>unclassified sequences</taxon>
        <taxon>metagenomes</taxon>
        <taxon>ecological metagenomes</taxon>
    </lineage>
</organism>
<evidence type="ECO:0000313" key="2">
    <source>
        <dbReference type="EMBL" id="VAW67730.1"/>
    </source>
</evidence>
<proteinExistence type="predicted"/>
<dbReference type="AlphaFoldDB" id="A0A3B0XSR9"/>
<name>A0A3B0XSR9_9ZZZZ</name>
<accession>A0A3B0XSR9</accession>
<evidence type="ECO:0000256" key="1">
    <source>
        <dbReference type="SAM" id="MobiDB-lite"/>
    </source>
</evidence>